<comment type="caution">
    <text evidence="3">The sequence shown here is derived from an EMBL/GenBank/DDBJ whole genome shotgun (WGS) entry which is preliminary data.</text>
</comment>
<dbReference type="PANTHER" id="PTHR21021:SF15">
    <property type="entry name" value="FREE METHIONINE-R-SULFOXIDE REDUCTASE"/>
    <property type="match status" value="1"/>
</dbReference>
<dbReference type="GO" id="GO:0033745">
    <property type="term" value="F:L-methionine-(R)-S-oxide reductase activity"/>
    <property type="evidence" value="ECO:0007669"/>
    <property type="project" value="UniProtKB-EC"/>
</dbReference>
<keyword evidence="3" id="KW-0560">Oxidoreductase</keyword>
<gene>
    <name evidence="3" type="primary">msrC_9</name>
    <name evidence="3" type="ORF">SDC9_139308</name>
</gene>
<evidence type="ECO:0000256" key="1">
    <source>
        <dbReference type="ARBA" id="ARBA00038454"/>
    </source>
</evidence>
<protein>
    <submittedName>
        <fullName evidence="3">Free methionine-R-sulfoxide reductase</fullName>
        <ecNumber evidence="3">1.8.4.14</ecNumber>
    </submittedName>
</protein>
<organism evidence="3">
    <name type="scientific">bioreactor metagenome</name>
    <dbReference type="NCBI Taxonomy" id="1076179"/>
    <lineage>
        <taxon>unclassified sequences</taxon>
        <taxon>metagenomes</taxon>
        <taxon>ecological metagenomes</taxon>
    </lineage>
</organism>
<dbReference type="PANTHER" id="PTHR21021">
    <property type="entry name" value="GAF/PUTATIVE CYTOSKELETAL PROTEIN"/>
    <property type="match status" value="1"/>
</dbReference>
<feature type="domain" description="GAF" evidence="2">
    <location>
        <begin position="48"/>
        <end position="157"/>
    </location>
</feature>
<dbReference type="Pfam" id="PF13185">
    <property type="entry name" value="GAF_2"/>
    <property type="match status" value="1"/>
</dbReference>
<proteinExistence type="inferred from homology"/>
<dbReference type="Gene3D" id="3.30.450.40">
    <property type="match status" value="1"/>
</dbReference>
<reference evidence="3" key="1">
    <citation type="submission" date="2019-08" db="EMBL/GenBank/DDBJ databases">
        <authorList>
            <person name="Kucharzyk K."/>
            <person name="Murdoch R.W."/>
            <person name="Higgins S."/>
            <person name="Loffler F."/>
        </authorList>
    </citation>
    <scope>NUCLEOTIDE SEQUENCE</scope>
</reference>
<dbReference type="EC" id="1.8.4.14" evidence="3"/>
<evidence type="ECO:0000259" key="2">
    <source>
        <dbReference type="Pfam" id="PF13185"/>
    </source>
</evidence>
<dbReference type="InterPro" id="IPR003018">
    <property type="entry name" value="GAF"/>
</dbReference>
<dbReference type="SUPFAM" id="SSF55781">
    <property type="entry name" value="GAF domain-like"/>
    <property type="match status" value="1"/>
</dbReference>
<name>A0A645DUA1_9ZZZZ</name>
<dbReference type="FunFam" id="3.30.450.40:FF:000008">
    <property type="entry name" value="GAF domain-containing proteins"/>
    <property type="match status" value="1"/>
</dbReference>
<dbReference type="InterPro" id="IPR051330">
    <property type="entry name" value="Phosphatase_reg/MetRdx"/>
</dbReference>
<dbReference type="PROSITE" id="PS01320">
    <property type="entry name" value="UPF0067"/>
    <property type="match status" value="1"/>
</dbReference>
<sequence length="159" mass="17259">MHDLGSGSVLGQLEALVDGWDGSIERRYCHLANAAAFLYEQMDDVIWLGFYLTYGSEGTLMLGPFQGKLACTDIQFGRGVCGNAAQEKRSIRIADVHTFAGHIACDSASNSELVVPLFDSNHQVVGVLDVDSASFSRFSEVDQQLLEGAAKILSRALWT</sequence>
<comment type="similarity">
    <text evidence="1">Belongs to the free Met sulfoxide reductase family.</text>
</comment>
<accession>A0A645DUA1</accession>
<dbReference type="InterPro" id="IPR029016">
    <property type="entry name" value="GAF-like_dom_sf"/>
</dbReference>
<dbReference type="AlphaFoldDB" id="A0A645DUA1"/>
<dbReference type="EMBL" id="VSSQ01039150">
    <property type="protein sequence ID" value="MPM92173.1"/>
    <property type="molecule type" value="Genomic_DNA"/>
</dbReference>
<dbReference type="GO" id="GO:0005829">
    <property type="term" value="C:cytosol"/>
    <property type="evidence" value="ECO:0007669"/>
    <property type="project" value="TreeGrafter"/>
</dbReference>
<evidence type="ECO:0000313" key="3">
    <source>
        <dbReference type="EMBL" id="MPM92173.1"/>
    </source>
</evidence>
<dbReference type="InterPro" id="IPR000614">
    <property type="entry name" value="FRMsr_CS"/>
</dbReference>